<feature type="compositionally biased region" description="Basic and acidic residues" evidence="1">
    <location>
        <begin position="120"/>
        <end position="136"/>
    </location>
</feature>
<evidence type="ECO:0000256" key="2">
    <source>
        <dbReference type="SAM" id="SignalP"/>
    </source>
</evidence>
<feature type="chain" id="PRO_5001808381" evidence="2">
    <location>
        <begin position="40"/>
        <end position="534"/>
    </location>
</feature>
<dbReference type="EMBL" id="AHZU02001411">
    <property type="protein sequence ID" value="KFG32605.1"/>
    <property type="molecule type" value="Genomic_DNA"/>
</dbReference>
<feature type="signal peptide" evidence="2">
    <location>
        <begin position="1"/>
        <end position="39"/>
    </location>
</feature>
<dbReference type="OrthoDB" id="328900at2759"/>
<evidence type="ECO:0000256" key="1">
    <source>
        <dbReference type="SAM" id="MobiDB-lite"/>
    </source>
</evidence>
<sequence length="534" mass="59304">MDVSPKTFDGWSTQLRCRRLTALCSVFLFLCLLPHHPFACHPHDTFSRPAHTHSVLIATAAELRGNAPPVSPGTTRATDAAAENKAEDSSSEPGESTEVAQLPAQEVSSGEPSAETTPADSHDTSESDPVEKDSQPEKSSGSVDEGEGMSAGQNGDSLKDAYQGASMEDILPSTSQEEYTDDIYERDAVPPEPFEQWETAYDIPDQLRRRTEGDDPLYYNLVIEERLYLMEPPFGSLPGQTQEASEEGGQISGEDDVQTESGGFPAQKNGVYAMCYARTEEEIWQRCAEASDAAEGVYIQMHEMLDFGRLVDPDEADPSTVTAALTEDHYRRTVRDLGVSWFTTIKEMKAVTGLKVAGIWFGPPDFDKIDSIIKENLGVFDGVYVDWEDGVGACVDKVCQKNSLERPPRTNKAGEPTAWADKPDFFFRYYMGGQDANTCVLKDMSPYSFDSYVRADREMKVPDEWVPNFPCFAGHQGRCYRAFRASIAHSCDATQQRFMFAPYERTSDKLLTMFKEGCRALGYDVPPHDIVQYV</sequence>
<name>A0A086JKD7_TOXGO</name>
<organism evidence="3 4">
    <name type="scientific">Toxoplasma gondii GAB2-2007-GAL-DOM2</name>
    <dbReference type="NCBI Taxonomy" id="1130820"/>
    <lineage>
        <taxon>Eukaryota</taxon>
        <taxon>Sar</taxon>
        <taxon>Alveolata</taxon>
        <taxon>Apicomplexa</taxon>
        <taxon>Conoidasida</taxon>
        <taxon>Coccidia</taxon>
        <taxon>Eucoccidiorida</taxon>
        <taxon>Eimeriorina</taxon>
        <taxon>Sarcocystidae</taxon>
        <taxon>Toxoplasma</taxon>
    </lineage>
</organism>
<feature type="compositionally biased region" description="Polar residues" evidence="1">
    <location>
        <begin position="106"/>
        <end position="119"/>
    </location>
</feature>
<dbReference type="Proteomes" id="UP000028837">
    <property type="component" value="Unassembled WGS sequence"/>
</dbReference>
<comment type="caution">
    <text evidence="3">The sequence shown here is derived from an EMBL/GenBank/DDBJ whole genome shotgun (WGS) entry which is preliminary data.</text>
</comment>
<dbReference type="VEuPathDB" id="ToxoDB:TGDOM2_320290"/>
<evidence type="ECO:0000313" key="4">
    <source>
        <dbReference type="Proteomes" id="UP000028837"/>
    </source>
</evidence>
<reference evidence="3 4" key="1">
    <citation type="submission" date="2014-02" db="EMBL/GenBank/DDBJ databases">
        <authorList>
            <person name="Sibley D."/>
            <person name="Venepally P."/>
            <person name="Karamycheva S."/>
            <person name="Hadjithomas M."/>
            <person name="Khan A."/>
            <person name="Brunk B."/>
            <person name="Roos D."/>
            <person name="Caler E."/>
            <person name="Lorenzi H."/>
        </authorList>
    </citation>
    <scope>NUCLEOTIDE SEQUENCE [LARGE SCALE GENOMIC DNA]</scope>
    <source>
        <strain evidence="3 4">GAB2-2007-GAL-DOM2</strain>
    </source>
</reference>
<keyword evidence="2" id="KW-0732">Signal</keyword>
<dbReference type="AlphaFoldDB" id="A0A086JKD7"/>
<feature type="region of interest" description="Disordered" evidence="1">
    <location>
        <begin position="64"/>
        <end position="159"/>
    </location>
</feature>
<gene>
    <name evidence="3" type="ORF">TGDOM2_320290</name>
</gene>
<proteinExistence type="predicted"/>
<feature type="region of interest" description="Disordered" evidence="1">
    <location>
        <begin position="233"/>
        <end position="265"/>
    </location>
</feature>
<protein>
    <submittedName>
        <fullName evidence="3">Uncharacterized protein</fullName>
    </submittedName>
</protein>
<evidence type="ECO:0000313" key="3">
    <source>
        <dbReference type="EMBL" id="KFG32605.1"/>
    </source>
</evidence>
<accession>A0A086JKD7</accession>